<evidence type="ECO:0000313" key="4">
    <source>
        <dbReference type="Proteomes" id="UP001597601"/>
    </source>
</evidence>
<evidence type="ECO:0000313" key="3">
    <source>
        <dbReference type="EMBL" id="MFD2863429.1"/>
    </source>
</evidence>
<dbReference type="Proteomes" id="UP001597601">
    <property type="component" value="Unassembled WGS sequence"/>
</dbReference>
<evidence type="ECO:0000256" key="1">
    <source>
        <dbReference type="SAM" id="SignalP"/>
    </source>
</evidence>
<feature type="signal peptide" evidence="1">
    <location>
        <begin position="1"/>
        <end position="21"/>
    </location>
</feature>
<name>A0ABW5XLF7_9SPHI</name>
<dbReference type="InterPro" id="IPR025419">
    <property type="entry name" value="DUF4142"/>
</dbReference>
<dbReference type="PANTHER" id="PTHR38593:SF1">
    <property type="entry name" value="BLR2558 PROTEIN"/>
    <property type="match status" value="1"/>
</dbReference>
<keyword evidence="1" id="KW-0732">Signal</keyword>
<proteinExistence type="predicted"/>
<organism evidence="3 4">
    <name type="scientific">Mucilaginibacter antarcticus</name>
    <dbReference type="NCBI Taxonomy" id="1855725"/>
    <lineage>
        <taxon>Bacteria</taxon>
        <taxon>Pseudomonadati</taxon>
        <taxon>Bacteroidota</taxon>
        <taxon>Sphingobacteriia</taxon>
        <taxon>Sphingobacteriales</taxon>
        <taxon>Sphingobacteriaceae</taxon>
        <taxon>Mucilaginibacter</taxon>
    </lineage>
</organism>
<protein>
    <submittedName>
        <fullName evidence="3">DUF4142 domain-containing protein</fullName>
    </submittedName>
</protein>
<dbReference type="InterPro" id="IPR012347">
    <property type="entry name" value="Ferritin-like"/>
</dbReference>
<feature type="chain" id="PRO_5045576733" evidence="1">
    <location>
        <begin position="22"/>
        <end position="188"/>
    </location>
</feature>
<comment type="caution">
    <text evidence="3">The sequence shown here is derived from an EMBL/GenBank/DDBJ whole genome shotgun (WGS) entry which is preliminary data.</text>
</comment>
<keyword evidence="4" id="KW-1185">Reference proteome</keyword>
<dbReference type="PANTHER" id="PTHR38593">
    <property type="entry name" value="BLR2558 PROTEIN"/>
    <property type="match status" value="1"/>
</dbReference>
<dbReference type="Gene3D" id="1.20.1260.10">
    <property type="match status" value="1"/>
</dbReference>
<dbReference type="PROSITE" id="PS51257">
    <property type="entry name" value="PROKAR_LIPOPROTEIN"/>
    <property type="match status" value="1"/>
</dbReference>
<sequence>MKLTSLILSALFAACLLTACRGDSSSIMGDDTVALRDTSNANIIVGQDDAKFVKQVAAGCLAEIEIGNLAKRRGKDKRIKNLGAMMVKDLTKGHGRLAALAQSKKIVLADTLDTIDRLTIDSLSAKSGKAFDQAYLSKIKTDYQKALALFQATSKRAFDPHIKQFAAKNILTIQRHLDLIEAMNVAVR</sequence>
<accession>A0ABW5XLF7</accession>
<reference evidence="4" key="1">
    <citation type="journal article" date="2019" name="Int. J. Syst. Evol. Microbiol.">
        <title>The Global Catalogue of Microorganisms (GCM) 10K type strain sequencing project: providing services to taxonomists for standard genome sequencing and annotation.</title>
        <authorList>
            <consortium name="The Broad Institute Genomics Platform"/>
            <consortium name="The Broad Institute Genome Sequencing Center for Infectious Disease"/>
            <person name="Wu L."/>
            <person name="Ma J."/>
        </authorList>
    </citation>
    <scope>NUCLEOTIDE SEQUENCE [LARGE SCALE GENOMIC DNA]</scope>
    <source>
        <strain evidence="4">KCTC 52232</strain>
    </source>
</reference>
<dbReference type="Pfam" id="PF13628">
    <property type="entry name" value="DUF4142"/>
    <property type="match status" value="1"/>
</dbReference>
<gene>
    <name evidence="3" type="ORF">ACFSYC_01910</name>
</gene>
<dbReference type="RefSeq" id="WP_377122947.1">
    <property type="nucleotide sequence ID" value="NZ_JBHUHN010000001.1"/>
</dbReference>
<feature type="domain" description="DUF4142" evidence="2">
    <location>
        <begin position="48"/>
        <end position="183"/>
    </location>
</feature>
<dbReference type="EMBL" id="JBHUON010000002">
    <property type="protein sequence ID" value="MFD2863429.1"/>
    <property type="molecule type" value="Genomic_DNA"/>
</dbReference>
<evidence type="ECO:0000259" key="2">
    <source>
        <dbReference type="Pfam" id="PF13628"/>
    </source>
</evidence>